<evidence type="ECO:0000313" key="1">
    <source>
        <dbReference type="EMBL" id="KAI0042694.1"/>
    </source>
</evidence>
<reference evidence="1" key="1">
    <citation type="submission" date="2021-02" db="EMBL/GenBank/DDBJ databases">
        <authorList>
            <consortium name="DOE Joint Genome Institute"/>
            <person name="Ahrendt S."/>
            <person name="Looney B.P."/>
            <person name="Miyauchi S."/>
            <person name="Morin E."/>
            <person name="Drula E."/>
            <person name="Courty P.E."/>
            <person name="Chicoki N."/>
            <person name="Fauchery L."/>
            <person name="Kohler A."/>
            <person name="Kuo A."/>
            <person name="Labutti K."/>
            <person name="Pangilinan J."/>
            <person name="Lipzen A."/>
            <person name="Riley R."/>
            <person name="Andreopoulos W."/>
            <person name="He G."/>
            <person name="Johnson J."/>
            <person name="Barry K.W."/>
            <person name="Grigoriev I.V."/>
            <person name="Nagy L."/>
            <person name="Hibbett D."/>
            <person name="Henrissat B."/>
            <person name="Matheny P.B."/>
            <person name="Labbe J."/>
            <person name="Martin F."/>
        </authorList>
    </citation>
    <scope>NUCLEOTIDE SEQUENCE</scope>
    <source>
        <strain evidence="1">FP105234-sp</strain>
    </source>
</reference>
<name>A0ACB8REY0_9AGAM</name>
<protein>
    <submittedName>
        <fullName evidence="1">Uncharacterized protein</fullName>
    </submittedName>
</protein>
<dbReference type="Proteomes" id="UP000814033">
    <property type="component" value="Unassembled WGS sequence"/>
</dbReference>
<dbReference type="EMBL" id="MU276052">
    <property type="protein sequence ID" value="KAI0042694.1"/>
    <property type="molecule type" value="Genomic_DNA"/>
</dbReference>
<keyword evidence="2" id="KW-1185">Reference proteome</keyword>
<reference evidence="1" key="2">
    <citation type="journal article" date="2022" name="New Phytol.">
        <title>Evolutionary transition to the ectomycorrhizal habit in the genomes of a hyperdiverse lineage of mushroom-forming fungi.</title>
        <authorList>
            <person name="Looney B."/>
            <person name="Miyauchi S."/>
            <person name="Morin E."/>
            <person name="Drula E."/>
            <person name="Courty P.E."/>
            <person name="Kohler A."/>
            <person name="Kuo A."/>
            <person name="LaButti K."/>
            <person name="Pangilinan J."/>
            <person name="Lipzen A."/>
            <person name="Riley R."/>
            <person name="Andreopoulos W."/>
            <person name="He G."/>
            <person name="Johnson J."/>
            <person name="Nolan M."/>
            <person name="Tritt A."/>
            <person name="Barry K.W."/>
            <person name="Grigoriev I.V."/>
            <person name="Nagy L.G."/>
            <person name="Hibbett D."/>
            <person name="Henrissat B."/>
            <person name="Matheny P.B."/>
            <person name="Labbe J."/>
            <person name="Martin F.M."/>
        </authorList>
    </citation>
    <scope>NUCLEOTIDE SEQUENCE</scope>
    <source>
        <strain evidence="1">FP105234-sp</strain>
    </source>
</reference>
<comment type="caution">
    <text evidence="1">The sequence shown here is derived from an EMBL/GenBank/DDBJ whole genome shotgun (WGS) entry which is preliminary data.</text>
</comment>
<proteinExistence type="predicted"/>
<evidence type="ECO:0000313" key="2">
    <source>
        <dbReference type="Proteomes" id="UP000814033"/>
    </source>
</evidence>
<sequence length="208" mass="22773">MAFMSGLRLANPAKPHELSDDLESFVHVLTYNLVLYRPMDNDRISEDVRTVFEGYSVRAKDKVIVGGGGKVSFFGNTILRNGMFRDALPGPCANVVEELRSLFAPFYSDEKGAAQRASSKGAELSEALLKIFGDALDEEGWPTDDGCEPVEIESWEPRNKRTSSYISDASATPSDTGSHSSKRRKLVQSSHGNSLVHSLNSLPEGHPI</sequence>
<organism evidence="1 2">
    <name type="scientific">Auriscalpium vulgare</name>
    <dbReference type="NCBI Taxonomy" id="40419"/>
    <lineage>
        <taxon>Eukaryota</taxon>
        <taxon>Fungi</taxon>
        <taxon>Dikarya</taxon>
        <taxon>Basidiomycota</taxon>
        <taxon>Agaricomycotina</taxon>
        <taxon>Agaricomycetes</taxon>
        <taxon>Russulales</taxon>
        <taxon>Auriscalpiaceae</taxon>
        <taxon>Auriscalpium</taxon>
    </lineage>
</organism>
<gene>
    <name evidence="1" type="ORF">FA95DRAFT_539662</name>
</gene>
<accession>A0ACB8REY0</accession>